<dbReference type="Proteomes" id="UP000646844">
    <property type="component" value="Unassembled WGS sequence"/>
</dbReference>
<gene>
    <name evidence="2" type="ORF">HA332_13860</name>
</gene>
<dbReference type="OMA" id="LVIWIIY"/>
<keyword evidence="1" id="KW-1133">Transmembrane helix</keyword>
<evidence type="ECO:0000313" key="3">
    <source>
        <dbReference type="Proteomes" id="UP000646844"/>
    </source>
</evidence>
<dbReference type="RefSeq" id="WP_010979085.1">
    <property type="nucleotide sequence ID" value="NZ_BAABQO010000023.1"/>
</dbReference>
<reference evidence="2" key="1">
    <citation type="journal article" date="2020" name="bioRxiv">
        <title>A rank-normalized archaeal taxonomy based on genome phylogeny resolves widespread incomplete and uneven classifications.</title>
        <authorList>
            <person name="Rinke C."/>
            <person name="Chuvochina M."/>
            <person name="Mussig A.J."/>
            <person name="Chaumeil P.-A."/>
            <person name="Waite D.W."/>
            <person name="Whitman W.B."/>
            <person name="Parks D.H."/>
            <person name="Hugenholtz P."/>
        </authorList>
    </citation>
    <scope>NUCLEOTIDE SEQUENCE</scope>
    <source>
        <strain evidence="2">UBA8838</strain>
    </source>
</reference>
<evidence type="ECO:0000313" key="2">
    <source>
        <dbReference type="EMBL" id="HII75418.1"/>
    </source>
</evidence>
<keyword evidence="1" id="KW-0472">Membrane</keyword>
<accession>A0A832TTJ3</accession>
<protein>
    <submittedName>
        <fullName evidence="2">Uncharacterized protein</fullName>
    </submittedName>
</protein>
<comment type="caution">
    <text evidence="2">The sequence shown here is derived from an EMBL/GenBank/DDBJ whole genome shotgun (WGS) entry which is preliminary data.</text>
</comment>
<evidence type="ECO:0000256" key="1">
    <source>
        <dbReference type="SAM" id="Phobius"/>
    </source>
</evidence>
<dbReference type="EMBL" id="DUJO01000061">
    <property type="protein sequence ID" value="HII75418.1"/>
    <property type="molecule type" value="Genomic_DNA"/>
</dbReference>
<organism evidence="2 3">
    <name type="scientific">Sulfurisphaera tokodaii</name>
    <dbReference type="NCBI Taxonomy" id="111955"/>
    <lineage>
        <taxon>Archaea</taxon>
        <taxon>Thermoproteota</taxon>
        <taxon>Thermoprotei</taxon>
        <taxon>Sulfolobales</taxon>
        <taxon>Sulfolobaceae</taxon>
        <taxon>Sulfurisphaera</taxon>
    </lineage>
</organism>
<feature type="transmembrane region" description="Helical" evidence="1">
    <location>
        <begin position="9"/>
        <end position="31"/>
    </location>
</feature>
<keyword evidence="1" id="KW-0812">Transmembrane</keyword>
<dbReference type="GeneID" id="1459057"/>
<sequence length="185" mass="19820">MPNEIVSEMILIIAVVIIGLVISGFTISYLIPQVAFTNAQNQASNIAQSSSLSVGPLLISGSTGSAVVIYNNPSITGYVYVIAFAEPSYLQPSVGVVTPTSNPSFAVYLQNGKLANQITINSPIYDVSGKILYSSPITAYQVPFNTPATIVINNIQNNDILVIWIIYNSGGYWFRVSFTFTGVPS</sequence>
<dbReference type="AlphaFoldDB" id="A0A832TTJ3"/>
<name>A0A832TTJ3_9CREN</name>
<proteinExistence type="predicted"/>